<reference evidence="7 8" key="1">
    <citation type="journal article" date="2019" name="Commun. Biol.">
        <title>The bagworm genome reveals a unique fibroin gene that provides high tensile strength.</title>
        <authorList>
            <person name="Kono N."/>
            <person name="Nakamura H."/>
            <person name="Ohtoshi R."/>
            <person name="Tomita M."/>
            <person name="Numata K."/>
            <person name="Arakawa K."/>
        </authorList>
    </citation>
    <scope>NUCLEOTIDE SEQUENCE [LARGE SCALE GENOMIC DNA]</scope>
</reference>
<dbReference type="Pfam" id="PF21673">
    <property type="entry name" value="CCDC93_N"/>
    <property type="match status" value="1"/>
</dbReference>
<accession>A0A4C1U0M3</accession>
<evidence type="ECO:0000313" key="8">
    <source>
        <dbReference type="Proteomes" id="UP000299102"/>
    </source>
</evidence>
<evidence type="ECO:0000259" key="5">
    <source>
        <dbReference type="Pfam" id="PF09762"/>
    </source>
</evidence>
<feature type="coiled-coil region" evidence="4">
    <location>
        <begin position="297"/>
        <end position="324"/>
    </location>
</feature>
<dbReference type="EMBL" id="BGZK01000112">
    <property type="protein sequence ID" value="GBP19895.1"/>
    <property type="molecule type" value="Genomic_DNA"/>
</dbReference>
<organism evidence="7 8">
    <name type="scientific">Eumeta variegata</name>
    <name type="common">Bagworm moth</name>
    <name type="synonym">Eumeta japonica</name>
    <dbReference type="NCBI Taxonomy" id="151549"/>
    <lineage>
        <taxon>Eukaryota</taxon>
        <taxon>Metazoa</taxon>
        <taxon>Ecdysozoa</taxon>
        <taxon>Arthropoda</taxon>
        <taxon>Hexapoda</taxon>
        <taxon>Insecta</taxon>
        <taxon>Pterygota</taxon>
        <taxon>Neoptera</taxon>
        <taxon>Endopterygota</taxon>
        <taxon>Lepidoptera</taxon>
        <taxon>Glossata</taxon>
        <taxon>Ditrysia</taxon>
        <taxon>Tineoidea</taxon>
        <taxon>Psychidae</taxon>
        <taxon>Oiketicinae</taxon>
        <taxon>Eumeta</taxon>
    </lineage>
</organism>
<comment type="caution">
    <text evidence="7">The sequence shown here is derived from an EMBL/GenBank/DDBJ whole genome shotgun (WGS) entry which is preliminary data.</text>
</comment>
<dbReference type="PANTHER" id="PTHR16441:SF0">
    <property type="entry name" value="COILED-COIL DOMAIN-CONTAINING PROTEIN 93"/>
    <property type="match status" value="1"/>
</dbReference>
<dbReference type="OrthoDB" id="16092at2759"/>
<dbReference type="InterPro" id="IPR039116">
    <property type="entry name" value="CCDC93"/>
</dbReference>
<comment type="similarity">
    <text evidence="1">Belongs to the CCDC93 family.</text>
</comment>
<evidence type="ECO:0000256" key="3">
    <source>
        <dbReference type="ARBA" id="ARBA00023054"/>
    </source>
</evidence>
<dbReference type="STRING" id="151549.A0A4C1U0M3"/>
<evidence type="ECO:0000256" key="2">
    <source>
        <dbReference type="ARBA" id="ARBA00016765"/>
    </source>
</evidence>
<keyword evidence="8" id="KW-1185">Reference proteome</keyword>
<feature type="coiled-coil region" evidence="4">
    <location>
        <begin position="535"/>
        <end position="569"/>
    </location>
</feature>
<dbReference type="PANTHER" id="PTHR16441">
    <property type="entry name" value="FIDIPIDINE"/>
    <property type="match status" value="1"/>
</dbReference>
<dbReference type="Pfam" id="PF09762">
    <property type="entry name" value="CCDC93_CC"/>
    <property type="match status" value="1"/>
</dbReference>
<dbReference type="GO" id="GO:0006893">
    <property type="term" value="P:Golgi to plasma membrane transport"/>
    <property type="evidence" value="ECO:0007669"/>
    <property type="project" value="TreeGrafter"/>
</dbReference>
<dbReference type="InterPro" id="IPR019159">
    <property type="entry name" value="CCDC93_CC"/>
</dbReference>
<evidence type="ECO:0000256" key="4">
    <source>
        <dbReference type="SAM" id="Coils"/>
    </source>
</evidence>
<feature type="coiled-coil region" evidence="4">
    <location>
        <begin position="363"/>
        <end position="411"/>
    </location>
</feature>
<gene>
    <name evidence="7" type="primary">ccdc93</name>
    <name evidence="7" type="ORF">EVAR_75188_1</name>
</gene>
<evidence type="ECO:0000313" key="7">
    <source>
        <dbReference type="EMBL" id="GBP19895.1"/>
    </source>
</evidence>
<dbReference type="AlphaFoldDB" id="A0A4C1U0M3"/>
<proteinExistence type="inferred from homology"/>
<evidence type="ECO:0000256" key="1">
    <source>
        <dbReference type="ARBA" id="ARBA00007219"/>
    </source>
</evidence>
<feature type="domain" description="CCDC93 coiled-coil" evidence="5">
    <location>
        <begin position="189"/>
        <end position="586"/>
    </location>
</feature>
<sequence length="593" mass="70101">MGTKQKNIFNRSKPLINIYSGLDHDGKEIEVREDAEQIVKWHEIVDALVGAGYYRAQLQGLSAFDKIVGGLSWCIELCDIDVDVSLLFEENLTIGKKIALTEKIVKVLPSMQCPHSIEPHQIQGLDFINIYPLVQWLIKYSSEFRVAKEDELRKFAVSQFEKNHIFDIDREHFLREDKLLKNLLNVQNLYKPCRVRKRKKGLPSSELEQINSTLSEYDQRMLMHISPDKQNIEDEGLEFLYEYEKALADPSEAMTKTKRYDGIKIDEEVNCNMKLHYELLQSELTGDISKELEESEKIKYYLEIEKLNTLIDKLEKESMDTNMTQENRIRNVKEKYSTTVLKLQQLTHSIIKNPNKEYSDKEIKEFYKSLKELIKEKKELTQIVDHKEKQYEKLKEELKASQIDSTDVKEEPLSPSELKEFQQREEKLKCFISNLKLELAKINRETLRYTIAIDEVPGQAELLQYERRFIELYNQVASKHKETKQFYTFYNTLYEVKLYTSKELSLLNSILDNYEEAMSSPKKREQFMTQLESIVEWVKQTVKKVEQKYKDEKEKKAALNNEYSHLLDLQRQYAITLKKLTEERRRSVRSKNS</sequence>
<evidence type="ECO:0000259" key="6">
    <source>
        <dbReference type="Pfam" id="PF21673"/>
    </source>
</evidence>
<dbReference type="Proteomes" id="UP000299102">
    <property type="component" value="Unassembled WGS sequence"/>
</dbReference>
<feature type="domain" description="CCDC93 N-terminal" evidence="6">
    <location>
        <begin position="37"/>
        <end position="139"/>
    </location>
</feature>
<protein>
    <recommendedName>
        <fullName evidence="2">Coiled-coil domain-containing protein 93</fullName>
    </recommendedName>
</protein>
<dbReference type="InterPro" id="IPR048747">
    <property type="entry name" value="CCDC93_N"/>
</dbReference>
<name>A0A4C1U0M3_EUMVA</name>
<keyword evidence="3 4" id="KW-0175">Coiled coil</keyword>